<dbReference type="OrthoDB" id="9844049at2"/>
<dbReference type="STRING" id="994573.T472_0214070"/>
<dbReference type="Proteomes" id="UP000017747">
    <property type="component" value="Unassembled WGS sequence"/>
</dbReference>
<sequence length="71" mass="8582">MEIFYTVTMQTKAGKKLYLSMWDGHPKWTFDFDEACYWDTEEMAEKFSKEWLKSFTGWVVEEIKVDINKVN</sequence>
<dbReference type="eggNOG" id="ENOG502ZKG8">
    <property type="taxonomic scope" value="Bacteria"/>
</dbReference>
<dbReference type="EMBL" id="AXUN02000193">
    <property type="protein sequence ID" value="ETA80019.1"/>
    <property type="molecule type" value="Genomic_DNA"/>
</dbReference>
<keyword evidence="2" id="KW-1185">Reference proteome</keyword>
<evidence type="ECO:0000313" key="1">
    <source>
        <dbReference type="EMBL" id="ETA80019.1"/>
    </source>
</evidence>
<accession>V7I493</accession>
<dbReference type="RefSeq" id="WP_023385167.1">
    <property type="nucleotide sequence ID" value="NZ_AXUN02000193.1"/>
</dbReference>
<name>V7I493_9CLOT</name>
<proteinExistence type="predicted"/>
<evidence type="ECO:0000313" key="2">
    <source>
        <dbReference type="Proteomes" id="UP000017747"/>
    </source>
</evidence>
<protein>
    <submittedName>
        <fullName evidence="1">Uncharacterized protein</fullName>
    </submittedName>
</protein>
<reference evidence="1 2" key="1">
    <citation type="journal article" date="2014" name="Genome Announc.">
        <title>Genome Sequence of Youngiibacter fragilis, the Type Strain of the Genus Youngiibacter.</title>
        <authorList>
            <person name="Wawrik C.B."/>
            <person name="Callaghan A.V."/>
            <person name="Stamps B.W."/>
            <person name="Wawrik B."/>
        </authorList>
    </citation>
    <scope>NUCLEOTIDE SEQUENCE [LARGE SCALE GENOMIC DNA]</scope>
    <source>
        <strain evidence="1 2">232.1</strain>
    </source>
</reference>
<dbReference type="AlphaFoldDB" id="V7I493"/>
<organism evidence="1 2">
    <name type="scientific">Youngiibacter fragilis 232.1</name>
    <dbReference type="NCBI Taxonomy" id="994573"/>
    <lineage>
        <taxon>Bacteria</taxon>
        <taxon>Bacillati</taxon>
        <taxon>Bacillota</taxon>
        <taxon>Clostridia</taxon>
        <taxon>Eubacteriales</taxon>
        <taxon>Clostridiaceae</taxon>
        <taxon>Youngiibacter</taxon>
    </lineage>
</organism>
<comment type="caution">
    <text evidence="1">The sequence shown here is derived from an EMBL/GenBank/DDBJ whole genome shotgun (WGS) entry which is preliminary data.</text>
</comment>
<gene>
    <name evidence="1" type="ORF">T472_0214070</name>
</gene>